<accession>A0A8C4QU99</accession>
<dbReference type="GeneTree" id="ENSGT01120000272400"/>
<dbReference type="Proteomes" id="UP000694388">
    <property type="component" value="Unplaced"/>
</dbReference>
<organism evidence="3 4">
    <name type="scientific">Eptatretus burgeri</name>
    <name type="common">Inshore hagfish</name>
    <dbReference type="NCBI Taxonomy" id="7764"/>
    <lineage>
        <taxon>Eukaryota</taxon>
        <taxon>Metazoa</taxon>
        <taxon>Chordata</taxon>
        <taxon>Craniata</taxon>
        <taxon>Vertebrata</taxon>
        <taxon>Cyclostomata</taxon>
        <taxon>Myxini</taxon>
        <taxon>Myxiniformes</taxon>
        <taxon>Myxinidae</taxon>
        <taxon>Eptatretinae</taxon>
        <taxon>Eptatretus</taxon>
    </lineage>
</organism>
<feature type="signal peptide" evidence="2">
    <location>
        <begin position="1"/>
        <end position="32"/>
    </location>
</feature>
<sequence length="202" mass="22134">MKFVANRKNRSVNITGVLLCLLVLICAGASHATLAGFSSGVTSTSFGTNVGGSAFEGKDLQRVQELDQAFNMKRAPGIGMHHGRGVTFACSTSGTSSLFIGFEILFSLVAAGGCLVGIAFYLIHVLRVNASEVCSDRETLYRNHGYTWMTCDLAGEDYNKVMFSPLSVCLFLCRISQKVVDRFRRNLVERLGVSKDELIRFW</sequence>
<reference evidence="3" key="2">
    <citation type="submission" date="2025-09" db="UniProtKB">
        <authorList>
            <consortium name="Ensembl"/>
        </authorList>
    </citation>
    <scope>IDENTIFICATION</scope>
</reference>
<keyword evidence="1" id="KW-0472">Membrane</keyword>
<keyword evidence="4" id="KW-1185">Reference proteome</keyword>
<feature type="transmembrane region" description="Helical" evidence="1">
    <location>
        <begin position="104"/>
        <end position="123"/>
    </location>
</feature>
<evidence type="ECO:0000256" key="2">
    <source>
        <dbReference type="SAM" id="SignalP"/>
    </source>
</evidence>
<protein>
    <submittedName>
        <fullName evidence="3">Uncharacterized protein</fullName>
    </submittedName>
</protein>
<evidence type="ECO:0000313" key="4">
    <source>
        <dbReference type="Proteomes" id="UP000694388"/>
    </source>
</evidence>
<feature type="chain" id="PRO_5034941561" evidence="2">
    <location>
        <begin position="33"/>
        <end position="202"/>
    </location>
</feature>
<dbReference type="AlphaFoldDB" id="A0A8C4QU99"/>
<keyword evidence="1" id="KW-1133">Transmembrane helix</keyword>
<evidence type="ECO:0000313" key="3">
    <source>
        <dbReference type="Ensembl" id="ENSEBUP00000019461.1"/>
    </source>
</evidence>
<dbReference type="Ensembl" id="ENSEBUT00000020038.1">
    <property type="protein sequence ID" value="ENSEBUP00000019461.1"/>
    <property type="gene ID" value="ENSEBUG00000012101.1"/>
</dbReference>
<evidence type="ECO:0000256" key="1">
    <source>
        <dbReference type="SAM" id="Phobius"/>
    </source>
</evidence>
<keyword evidence="2" id="KW-0732">Signal</keyword>
<name>A0A8C4QU99_EPTBU</name>
<keyword evidence="1" id="KW-0812">Transmembrane</keyword>
<reference evidence="3" key="1">
    <citation type="submission" date="2025-08" db="UniProtKB">
        <authorList>
            <consortium name="Ensembl"/>
        </authorList>
    </citation>
    <scope>IDENTIFICATION</scope>
</reference>
<proteinExistence type="predicted"/>